<feature type="compositionally biased region" description="Basic and acidic residues" evidence="1">
    <location>
        <begin position="59"/>
        <end position="76"/>
    </location>
</feature>
<dbReference type="Gene3D" id="3.20.20.370">
    <property type="entry name" value="Glycoside hydrolase/deacetylase"/>
    <property type="match status" value="1"/>
</dbReference>
<evidence type="ECO:0000313" key="3">
    <source>
        <dbReference type="EMBL" id="SHK68838.1"/>
    </source>
</evidence>
<dbReference type="RefSeq" id="WP_084109100.1">
    <property type="nucleotide sequence ID" value="NZ_FQZB01000023.1"/>
</dbReference>
<dbReference type="STRING" id="1121302.SAMN02745163_04279"/>
<feature type="domain" description="NodB homology" evidence="2">
    <location>
        <begin position="124"/>
        <end position="325"/>
    </location>
</feature>
<organism evidence="3 4">
    <name type="scientific">Clostridium cavendishii DSM 21758</name>
    <dbReference type="NCBI Taxonomy" id="1121302"/>
    <lineage>
        <taxon>Bacteria</taxon>
        <taxon>Bacillati</taxon>
        <taxon>Bacillota</taxon>
        <taxon>Clostridia</taxon>
        <taxon>Eubacteriales</taxon>
        <taxon>Clostridiaceae</taxon>
        <taxon>Clostridium</taxon>
    </lineage>
</organism>
<dbReference type="GO" id="GO:0005975">
    <property type="term" value="P:carbohydrate metabolic process"/>
    <property type="evidence" value="ECO:0007669"/>
    <property type="project" value="InterPro"/>
</dbReference>
<proteinExistence type="predicted"/>
<evidence type="ECO:0000259" key="2">
    <source>
        <dbReference type="PROSITE" id="PS51677"/>
    </source>
</evidence>
<dbReference type="InterPro" id="IPR002509">
    <property type="entry name" value="NODB_dom"/>
</dbReference>
<dbReference type="AlphaFoldDB" id="A0A1M6UIB7"/>
<dbReference type="InterPro" id="IPR011330">
    <property type="entry name" value="Glyco_hydro/deAcase_b/a-brl"/>
</dbReference>
<evidence type="ECO:0000313" key="4">
    <source>
        <dbReference type="Proteomes" id="UP000184310"/>
    </source>
</evidence>
<dbReference type="PANTHER" id="PTHR10587">
    <property type="entry name" value="GLYCOSYL TRANSFERASE-RELATED"/>
    <property type="match status" value="1"/>
</dbReference>
<accession>A0A1M6UIB7</accession>
<dbReference type="GO" id="GO:0016810">
    <property type="term" value="F:hydrolase activity, acting on carbon-nitrogen (but not peptide) bonds"/>
    <property type="evidence" value="ECO:0007669"/>
    <property type="project" value="InterPro"/>
</dbReference>
<dbReference type="CDD" id="cd10944">
    <property type="entry name" value="CE4_SmPgdA_like"/>
    <property type="match status" value="1"/>
</dbReference>
<sequence>MRFEGRKTSKKIMKRNRRKKRIFLSITLIIFLVTIGIQMTKLYNSTSTRNKVVQASTVEKVDDNKKQNESEKDEVKDNKVNIENVDKHKLANNKNVNEEGLKYTIDRNEVTNMLKNNYKSDGKKYVFLTFDDGPSNQNTADVLDILKSKNVKGTFFVLGENIKNQKGMELLKREYNEGHAIGNHSYTHNFRKLYPGNKVDVDYFMNEIENTNTTMKGILGNEFDTKVIRMPGGYMSRSYYHDPNLNNLNEIFKKEGIVNIDWNALNGDAEGKTYSKEYMFNYVIKTSKGKDKVVILMHDAQGKVKTKELLPQIIDYFKGNGYEFKTIS</sequence>
<name>A0A1M6UIB7_9CLOT</name>
<dbReference type="InterPro" id="IPR050248">
    <property type="entry name" value="Polysacc_deacetylase_ArnD"/>
</dbReference>
<dbReference type="Proteomes" id="UP000184310">
    <property type="component" value="Unassembled WGS sequence"/>
</dbReference>
<dbReference type="Pfam" id="PF01522">
    <property type="entry name" value="Polysacc_deac_1"/>
    <property type="match status" value="1"/>
</dbReference>
<feature type="region of interest" description="Disordered" evidence="1">
    <location>
        <begin position="57"/>
        <end position="76"/>
    </location>
</feature>
<dbReference type="SUPFAM" id="SSF88713">
    <property type="entry name" value="Glycoside hydrolase/deacetylase"/>
    <property type="match status" value="1"/>
</dbReference>
<dbReference type="PROSITE" id="PS51677">
    <property type="entry name" value="NODB"/>
    <property type="match status" value="1"/>
</dbReference>
<keyword evidence="4" id="KW-1185">Reference proteome</keyword>
<evidence type="ECO:0000256" key="1">
    <source>
        <dbReference type="SAM" id="MobiDB-lite"/>
    </source>
</evidence>
<dbReference type="PANTHER" id="PTHR10587:SF125">
    <property type="entry name" value="POLYSACCHARIDE DEACETYLASE YHEN-RELATED"/>
    <property type="match status" value="1"/>
</dbReference>
<reference evidence="3 4" key="1">
    <citation type="submission" date="2016-11" db="EMBL/GenBank/DDBJ databases">
        <authorList>
            <person name="Jaros S."/>
            <person name="Januszkiewicz K."/>
            <person name="Wedrychowicz H."/>
        </authorList>
    </citation>
    <scope>NUCLEOTIDE SEQUENCE [LARGE SCALE GENOMIC DNA]</scope>
    <source>
        <strain evidence="3 4">DSM 21758</strain>
    </source>
</reference>
<dbReference type="EMBL" id="FQZB01000023">
    <property type="protein sequence ID" value="SHK68838.1"/>
    <property type="molecule type" value="Genomic_DNA"/>
</dbReference>
<protein>
    <submittedName>
        <fullName evidence="3">Peptidoglycan/xylan/chitin deacetylase, PgdA/CDA1 family</fullName>
    </submittedName>
</protein>
<gene>
    <name evidence="3" type="ORF">SAMN02745163_04279</name>
</gene>